<keyword evidence="1" id="KW-0808">Transferase</keyword>
<dbReference type="STRING" id="679192.HMPREF9013_1149"/>
<sequence>MKKMNQFVCIARPDATSMQLKEAIQNRMIEKGWKENLIQPDLVFVIGGDGAFIHAAHEYVDVQPLYYPIQTGTLGFFAQYKWEDFEAYLKALEGDYYEQVLPLLETKIDDEVIYAVNEIRIENVMHTQITDVFVNDHFFENLRSSGVCVSTQAGSTAYNRSLGGAVIADGLEAMQMVEIAGIHNQKYQSLNVPIVFPWNTVLHFQSKDFEDAVLGADSKVVSLKGIHDVEIRYSKEKKVRVLRTNWLNPLDNLKSLF</sequence>
<gene>
    <name evidence="1" type="ORF">HMPREF9013_1149</name>
</gene>
<dbReference type="SUPFAM" id="SSF111331">
    <property type="entry name" value="NAD kinase/diacylglycerol kinase-like"/>
    <property type="match status" value="1"/>
</dbReference>
<dbReference type="InterPro" id="IPR016064">
    <property type="entry name" value="NAD/diacylglycerol_kinase_sf"/>
</dbReference>
<reference evidence="2" key="1">
    <citation type="submission" date="2009-12" db="EMBL/GenBank/DDBJ databases">
        <title>Sequence of Clostridiales genomosp. BVAB3 str. UPII9-5.</title>
        <authorList>
            <person name="Madupu R."/>
            <person name="Durkin A.S."/>
            <person name="Torralba M."/>
            <person name="Methe B."/>
            <person name="Sutton G.G."/>
            <person name="Strausberg R.L."/>
            <person name="Nelson K.E."/>
        </authorList>
    </citation>
    <scope>NUCLEOTIDE SEQUENCE [LARGE SCALE GENOMIC DNA]</scope>
    <source>
        <strain evidence="2">W1219</strain>
    </source>
</reference>
<dbReference type="EC" id="2.7.1.-" evidence="1"/>
<dbReference type="GO" id="GO:0006741">
    <property type="term" value="P:NADP+ biosynthetic process"/>
    <property type="evidence" value="ECO:0007669"/>
    <property type="project" value="TreeGrafter"/>
</dbReference>
<dbReference type="GO" id="GO:0019674">
    <property type="term" value="P:NAD+ metabolic process"/>
    <property type="evidence" value="ECO:0007669"/>
    <property type="project" value="InterPro"/>
</dbReference>
<dbReference type="InterPro" id="IPR017437">
    <property type="entry name" value="ATP-NAD_kinase_PpnK-typ_C"/>
</dbReference>
<dbReference type="Pfam" id="PF20143">
    <property type="entry name" value="NAD_kinase_C"/>
    <property type="match status" value="1"/>
</dbReference>
<dbReference type="InterPro" id="IPR017438">
    <property type="entry name" value="ATP-NAD_kinase_N"/>
</dbReference>
<name>D2MN13_9FIRM</name>
<keyword evidence="2" id="KW-1185">Reference proteome</keyword>
<dbReference type="OrthoDB" id="9774737at2"/>
<dbReference type="GO" id="GO:0003951">
    <property type="term" value="F:NAD+ kinase activity"/>
    <property type="evidence" value="ECO:0007669"/>
    <property type="project" value="InterPro"/>
</dbReference>
<dbReference type="AlphaFoldDB" id="D2MN13"/>
<proteinExistence type="predicted"/>
<dbReference type="eggNOG" id="COG0061">
    <property type="taxonomic scope" value="Bacteria"/>
</dbReference>
<dbReference type="RefSeq" id="WP_006626784.1">
    <property type="nucleotide sequence ID" value="NZ_ADFR01000002.1"/>
</dbReference>
<organism evidence="1 2">
    <name type="scientific">Bulleidia extructa W1219</name>
    <dbReference type="NCBI Taxonomy" id="679192"/>
    <lineage>
        <taxon>Bacteria</taxon>
        <taxon>Bacillati</taxon>
        <taxon>Bacillota</taxon>
        <taxon>Erysipelotrichia</taxon>
        <taxon>Erysipelotrichales</taxon>
        <taxon>Erysipelotrichaceae</taxon>
        <taxon>Bulleidia</taxon>
    </lineage>
</organism>
<dbReference type="Gene3D" id="3.40.50.10330">
    <property type="entry name" value="Probable inorganic polyphosphate/atp-NAD kinase, domain 1"/>
    <property type="match status" value="1"/>
</dbReference>
<keyword evidence="1" id="KW-0418">Kinase</keyword>
<evidence type="ECO:0000313" key="1">
    <source>
        <dbReference type="EMBL" id="EFC06439.1"/>
    </source>
</evidence>
<dbReference type="PANTHER" id="PTHR20275:SF0">
    <property type="entry name" value="NAD KINASE"/>
    <property type="match status" value="1"/>
</dbReference>
<dbReference type="Proteomes" id="UP000005017">
    <property type="component" value="Unassembled WGS sequence"/>
</dbReference>
<dbReference type="EMBL" id="ADFR01000002">
    <property type="protein sequence ID" value="EFC06439.1"/>
    <property type="molecule type" value="Genomic_DNA"/>
</dbReference>
<dbReference type="PANTHER" id="PTHR20275">
    <property type="entry name" value="NAD KINASE"/>
    <property type="match status" value="1"/>
</dbReference>
<accession>D2MN13</accession>
<dbReference type="Gene3D" id="2.60.200.30">
    <property type="entry name" value="Probable inorganic polyphosphate/atp-NAD kinase, domain 2"/>
    <property type="match status" value="1"/>
</dbReference>
<evidence type="ECO:0000313" key="2">
    <source>
        <dbReference type="Proteomes" id="UP000005017"/>
    </source>
</evidence>
<protein>
    <submittedName>
        <fullName evidence="1">NAD(+)/NADH kinase</fullName>
        <ecNumber evidence="1">2.7.1.-</ecNumber>
    </submittedName>
</protein>
<comment type="caution">
    <text evidence="1">The sequence shown here is derived from an EMBL/GenBank/DDBJ whole genome shotgun (WGS) entry which is preliminary data.</text>
</comment>